<feature type="domain" description="KH type-2" evidence="10">
    <location>
        <begin position="39"/>
        <end position="108"/>
    </location>
</feature>
<comment type="subunit">
    <text evidence="8">Part of the 30S ribosomal subunit. Forms a tight complex with proteins S10 and S14.</text>
</comment>
<accession>A0A9D1Q0J9</accession>
<protein>
    <recommendedName>
        <fullName evidence="7 8">Small ribosomal subunit protein uS3</fullName>
    </recommendedName>
</protein>
<reference evidence="11" key="2">
    <citation type="submission" date="2021-04" db="EMBL/GenBank/DDBJ databases">
        <authorList>
            <person name="Gilroy R."/>
        </authorList>
    </citation>
    <scope>NUCLEOTIDE SEQUENCE</scope>
    <source>
        <strain evidence="11">12435</strain>
    </source>
</reference>
<dbReference type="InterPro" id="IPR005704">
    <property type="entry name" value="Ribosomal_uS3_bac-typ"/>
</dbReference>
<dbReference type="Pfam" id="PF00189">
    <property type="entry name" value="Ribosomal_S3_C"/>
    <property type="match status" value="1"/>
</dbReference>
<evidence type="ECO:0000313" key="11">
    <source>
        <dbReference type="EMBL" id="HIW02671.1"/>
    </source>
</evidence>
<sequence length="227" mass="25306">MGQKVNPHGLRVGVINGWNAQWYAGKKDFGKNLKQDYDIRNFIKKKYYSFGISKIVVERSQSRVSVNIYTGKTGLLIGQKGAGVEQIRSELKKLTGLPDIRINIHEVKKVDLDATLVAEGIAFRLEKRESFRRTMKKFMGNVMRSGAKGVKIMVSGRLDGAEIARSEQYHEGSIPLQTLRADIDYGFAEAHTTFGVIGVKVWIYKGEVLPSKSENRSKAGGNDNVNA</sequence>
<dbReference type="Pfam" id="PF07650">
    <property type="entry name" value="KH_2"/>
    <property type="match status" value="1"/>
</dbReference>
<reference evidence="11" key="1">
    <citation type="journal article" date="2021" name="PeerJ">
        <title>Extensive microbial diversity within the chicken gut microbiome revealed by metagenomics and culture.</title>
        <authorList>
            <person name="Gilroy R."/>
            <person name="Ravi A."/>
            <person name="Getino M."/>
            <person name="Pursley I."/>
            <person name="Horton D.L."/>
            <person name="Alikhan N.F."/>
            <person name="Baker D."/>
            <person name="Gharbi K."/>
            <person name="Hall N."/>
            <person name="Watson M."/>
            <person name="Adriaenssens E.M."/>
            <person name="Foster-Nyarko E."/>
            <person name="Jarju S."/>
            <person name="Secka A."/>
            <person name="Antonio M."/>
            <person name="Oren A."/>
            <person name="Chaudhuri R.R."/>
            <person name="La Ragione R."/>
            <person name="Hildebrand F."/>
            <person name="Pallen M.J."/>
        </authorList>
    </citation>
    <scope>NUCLEOTIDE SEQUENCE</scope>
    <source>
        <strain evidence="11">12435</strain>
    </source>
</reference>
<comment type="similarity">
    <text evidence="1 8 9">Belongs to the universal ribosomal protein uS3 family.</text>
</comment>
<comment type="function">
    <text evidence="6 8">Binds the lower part of the 30S subunit head. Binds mRNA in the 70S ribosome, positioning it for translation.</text>
</comment>
<dbReference type="GO" id="GO:0003729">
    <property type="term" value="F:mRNA binding"/>
    <property type="evidence" value="ECO:0007669"/>
    <property type="project" value="UniProtKB-UniRule"/>
</dbReference>
<dbReference type="InterPro" id="IPR036419">
    <property type="entry name" value="Ribosomal_S3_C_sf"/>
</dbReference>
<dbReference type="InterPro" id="IPR015946">
    <property type="entry name" value="KH_dom-like_a/b"/>
</dbReference>
<dbReference type="InterPro" id="IPR018280">
    <property type="entry name" value="Ribosomal_uS3_CS"/>
</dbReference>
<dbReference type="EMBL" id="DXHS01000076">
    <property type="protein sequence ID" value="HIW02671.1"/>
    <property type="molecule type" value="Genomic_DNA"/>
</dbReference>
<keyword evidence="5 8" id="KW-0687">Ribonucleoprotein</keyword>
<dbReference type="PROSITE" id="PS50823">
    <property type="entry name" value="KH_TYPE_2"/>
    <property type="match status" value="1"/>
</dbReference>
<proteinExistence type="inferred from homology"/>
<dbReference type="PANTHER" id="PTHR11760">
    <property type="entry name" value="30S/40S RIBOSOMAL PROTEIN S3"/>
    <property type="match status" value="1"/>
</dbReference>
<name>A0A9D1Q0J9_9FIRM</name>
<dbReference type="InterPro" id="IPR004044">
    <property type="entry name" value="KH_dom_type_2"/>
</dbReference>
<evidence type="ECO:0000256" key="9">
    <source>
        <dbReference type="RuleBase" id="RU003624"/>
    </source>
</evidence>
<dbReference type="SMART" id="SM00322">
    <property type="entry name" value="KH"/>
    <property type="match status" value="1"/>
</dbReference>
<evidence type="ECO:0000256" key="7">
    <source>
        <dbReference type="ARBA" id="ARBA00035257"/>
    </source>
</evidence>
<evidence type="ECO:0000256" key="1">
    <source>
        <dbReference type="ARBA" id="ARBA00010761"/>
    </source>
</evidence>
<dbReference type="NCBIfam" id="TIGR01009">
    <property type="entry name" value="rpsC_bact"/>
    <property type="match status" value="1"/>
</dbReference>
<dbReference type="Gene3D" id="3.30.1140.32">
    <property type="entry name" value="Ribosomal protein S3, C-terminal domain"/>
    <property type="match status" value="1"/>
</dbReference>
<dbReference type="GO" id="GO:0006412">
    <property type="term" value="P:translation"/>
    <property type="evidence" value="ECO:0007669"/>
    <property type="project" value="UniProtKB-UniRule"/>
</dbReference>
<dbReference type="CDD" id="cd02412">
    <property type="entry name" value="KH-II_30S_S3"/>
    <property type="match status" value="1"/>
</dbReference>
<organism evidence="11 12">
    <name type="scientific">Candidatus Protoclostridium stercorigallinarum</name>
    <dbReference type="NCBI Taxonomy" id="2838741"/>
    <lineage>
        <taxon>Bacteria</taxon>
        <taxon>Bacillati</taxon>
        <taxon>Bacillota</taxon>
        <taxon>Clostridia</taxon>
        <taxon>Candidatus Protoclostridium</taxon>
    </lineage>
</organism>
<dbReference type="InterPro" id="IPR001351">
    <property type="entry name" value="Ribosomal_uS3_C"/>
</dbReference>
<keyword evidence="4 8" id="KW-0689">Ribosomal protein</keyword>
<evidence type="ECO:0000259" key="10">
    <source>
        <dbReference type="PROSITE" id="PS50823"/>
    </source>
</evidence>
<dbReference type="FunFam" id="3.30.300.20:FF:000001">
    <property type="entry name" value="30S ribosomal protein S3"/>
    <property type="match status" value="1"/>
</dbReference>
<keyword evidence="2 8" id="KW-0699">rRNA-binding</keyword>
<dbReference type="GO" id="GO:0003735">
    <property type="term" value="F:structural constituent of ribosome"/>
    <property type="evidence" value="ECO:0007669"/>
    <property type="project" value="InterPro"/>
</dbReference>
<dbReference type="InterPro" id="IPR004087">
    <property type="entry name" value="KH_dom"/>
</dbReference>
<dbReference type="InterPro" id="IPR057258">
    <property type="entry name" value="Ribosomal_uS3"/>
</dbReference>
<dbReference type="HAMAP" id="MF_01309_B">
    <property type="entry name" value="Ribosomal_uS3_B"/>
    <property type="match status" value="1"/>
</dbReference>
<comment type="caution">
    <text evidence="11">The sequence shown here is derived from an EMBL/GenBank/DDBJ whole genome shotgun (WGS) entry which is preliminary data.</text>
</comment>
<evidence type="ECO:0000256" key="4">
    <source>
        <dbReference type="ARBA" id="ARBA00022980"/>
    </source>
</evidence>
<evidence type="ECO:0000256" key="5">
    <source>
        <dbReference type="ARBA" id="ARBA00023274"/>
    </source>
</evidence>
<evidence type="ECO:0000256" key="6">
    <source>
        <dbReference type="ARBA" id="ARBA00024998"/>
    </source>
</evidence>
<dbReference type="GO" id="GO:0019843">
    <property type="term" value="F:rRNA binding"/>
    <property type="evidence" value="ECO:0007669"/>
    <property type="project" value="UniProtKB-UniRule"/>
</dbReference>
<dbReference type="PANTHER" id="PTHR11760:SF19">
    <property type="entry name" value="SMALL RIBOSOMAL SUBUNIT PROTEIN US3C"/>
    <property type="match status" value="1"/>
</dbReference>
<evidence type="ECO:0000256" key="2">
    <source>
        <dbReference type="ARBA" id="ARBA00022730"/>
    </source>
</evidence>
<dbReference type="SUPFAM" id="SSF54814">
    <property type="entry name" value="Prokaryotic type KH domain (KH-domain type II)"/>
    <property type="match status" value="1"/>
</dbReference>
<evidence type="ECO:0000256" key="8">
    <source>
        <dbReference type="HAMAP-Rule" id="MF_01309"/>
    </source>
</evidence>
<evidence type="ECO:0000313" key="12">
    <source>
        <dbReference type="Proteomes" id="UP000823990"/>
    </source>
</evidence>
<dbReference type="Gene3D" id="3.30.300.20">
    <property type="match status" value="1"/>
</dbReference>
<dbReference type="GO" id="GO:0022627">
    <property type="term" value="C:cytosolic small ribosomal subunit"/>
    <property type="evidence" value="ECO:0007669"/>
    <property type="project" value="TreeGrafter"/>
</dbReference>
<dbReference type="SUPFAM" id="SSF54821">
    <property type="entry name" value="Ribosomal protein S3 C-terminal domain"/>
    <property type="match status" value="1"/>
</dbReference>
<dbReference type="InterPro" id="IPR009019">
    <property type="entry name" value="KH_sf_prok-type"/>
</dbReference>
<dbReference type="AlphaFoldDB" id="A0A9D1Q0J9"/>
<keyword evidence="3 8" id="KW-0694">RNA-binding</keyword>
<dbReference type="Proteomes" id="UP000823990">
    <property type="component" value="Unassembled WGS sequence"/>
</dbReference>
<dbReference type="PROSITE" id="PS00548">
    <property type="entry name" value="RIBOSOMAL_S3"/>
    <property type="match status" value="1"/>
</dbReference>
<gene>
    <name evidence="8 11" type="primary">rpsC</name>
    <name evidence="11" type="ORF">H9892_04965</name>
</gene>
<evidence type="ECO:0000256" key="3">
    <source>
        <dbReference type="ARBA" id="ARBA00022884"/>
    </source>
</evidence>